<dbReference type="PANTHER" id="PTHR43108">
    <property type="entry name" value="N-ACETYLGLUCOSAMINE-6-SULFATASE FAMILY MEMBER"/>
    <property type="match status" value="1"/>
</dbReference>
<dbReference type="InterPro" id="IPR017850">
    <property type="entry name" value="Alkaline_phosphatase_core_sf"/>
</dbReference>
<dbReference type="GO" id="GO:0016787">
    <property type="term" value="F:hydrolase activity"/>
    <property type="evidence" value="ECO:0007669"/>
    <property type="project" value="UniProtKB-KW"/>
</dbReference>
<keyword evidence="3" id="KW-0378">Hydrolase</keyword>
<evidence type="ECO:0000313" key="4">
    <source>
        <dbReference type="Proteomes" id="UP001363151"/>
    </source>
</evidence>
<dbReference type="EMBL" id="JBBJCI010000083">
    <property type="protein sequence ID" value="KAK7249065.1"/>
    <property type="molecule type" value="Genomic_DNA"/>
</dbReference>
<dbReference type="SUPFAM" id="SSF53649">
    <property type="entry name" value="Alkaline phosphatase-like"/>
    <property type="match status" value="1"/>
</dbReference>
<dbReference type="InterPro" id="IPR000917">
    <property type="entry name" value="Sulfatase_N"/>
</dbReference>
<dbReference type="Gene3D" id="3.40.720.10">
    <property type="entry name" value="Alkaline Phosphatase, subunit A"/>
    <property type="match status" value="1"/>
</dbReference>
<organism evidence="3 4">
    <name type="scientific">Aureococcus anophagefferens</name>
    <name type="common">Harmful bloom alga</name>
    <dbReference type="NCBI Taxonomy" id="44056"/>
    <lineage>
        <taxon>Eukaryota</taxon>
        <taxon>Sar</taxon>
        <taxon>Stramenopiles</taxon>
        <taxon>Ochrophyta</taxon>
        <taxon>Pelagophyceae</taxon>
        <taxon>Pelagomonadales</taxon>
        <taxon>Pelagomonadaceae</taxon>
        <taxon>Aureococcus</taxon>
    </lineage>
</organism>
<name>A0ABR1G743_AURAN</name>
<evidence type="ECO:0000313" key="3">
    <source>
        <dbReference type="EMBL" id="KAK7249065.1"/>
    </source>
</evidence>
<protein>
    <submittedName>
        <fullName evidence="3">Sulfuric ester hydrolase</fullName>
    </submittedName>
</protein>
<evidence type="ECO:0000256" key="1">
    <source>
        <dbReference type="ARBA" id="ARBA00008779"/>
    </source>
</evidence>
<evidence type="ECO:0000259" key="2">
    <source>
        <dbReference type="Pfam" id="PF00884"/>
    </source>
</evidence>
<comment type="caution">
    <text evidence="3">The sequence shown here is derived from an EMBL/GenBank/DDBJ whole genome shotgun (WGS) entry which is preliminary data.</text>
</comment>
<accession>A0ABR1G743</accession>
<keyword evidence="4" id="KW-1185">Reference proteome</keyword>
<dbReference type="PANTHER" id="PTHR43108:SF8">
    <property type="entry name" value="SD21168P"/>
    <property type="match status" value="1"/>
</dbReference>
<dbReference type="Pfam" id="PF00884">
    <property type="entry name" value="Sulfatase"/>
    <property type="match status" value="1"/>
</dbReference>
<reference evidence="3 4" key="1">
    <citation type="submission" date="2024-03" db="EMBL/GenBank/DDBJ databases">
        <title>Aureococcus anophagefferens CCMP1851 and Kratosvirus quantuckense: Draft genome of a second virus-susceptible host strain in the model system.</title>
        <authorList>
            <person name="Chase E."/>
            <person name="Truchon A.R."/>
            <person name="Schepens W."/>
            <person name="Wilhelm S.W."/>
        </authorList>
    </citation>
    <scope>NUCLEOTIDE SEQUENCE [LARGE SCALE GENOMIC DNA]</scope>
    <source>
        <strain evidence="3 4">CCMP1851</strain>
    </source>
</reference>
<feature type="domain" description="Sulfatase N-terminal" evidence="2">
    <location>
        <begin position="2"/>
        <end position="340"/>
    </location>
</feature>
<sequence length="370" mass="39889">MPKTQKLLVDGGALFTSSFVHTPVCCPSRAETLTGRYLHNLKTPGVCTTPYDGFDPVTGGACCMHVEEDKVHDASFAAKLKRAGYATGMFQRMFGKYLNFCPGDCGDECSGAPIPEAFDAYLANGGGHYFGPSFAVKNVDGLDDGTYDAPADAYTTSVVGNYSAAWIESVKAGAAPFLAYVAPKAAHDPFQPAAWYADAWDDAWPAGAPRPPSFNLSKAARRLHHPTVAAMGAITDDVASCIDDDFKDRWRTLMSVDDLVAGIFDALGDALEDTFVFYTSDHGYSLGELNLNWDKRHVYDFDTRVHLVARGPGVRPGAVVDAPFVTNVDLAPTFLDLAGVDAGDDVDGRSFAPWLRNATVPWRDEVFVDS</sequence>
<gene>
    <name evidence="3" type="ORF">SO694_00044131</name>
</gene>
<dbReference type="Proteomes" id="UP001363151">
    <property type="component" value="Unassembled WGS sequence"/>
</dbReference>
<comment type="similarity">
    <text evidence="1">Belongs to the sulfatase family.</text>
</comment>
<proteinExistence type="inferred from homology"/>